<dbReference type="GO" id="GO:0001216">
    <property type="term" value="F:DNA-binding transcription activator activity"/>
    <property type="evidence" value="ECO:0000318"/>
    <property type="project" value="GO_Central"/>
</dbReference>
<reference evidence="8 9" key="1">
    <citation type="journal article" date="2009" name="Nature">
        <title>The Sorghum bicolor genome and the diversification of grasses.</title>
        <authorList>
            <person name="Paterson A.H."/>
            <person name="Bowers J.E."/>
            <person name="Bruggmann R."/>
            <person name="Dubchak I."/>
            <person name="Grimwood J."/>
            <person name="Gundlach H."/>
            <person name="Haberer G."/>
            <person name="Hellsten U."/>
            <person name="Mitros T."/>
            <person name="Poliakov A."/>
            <person name="Schmutz J."/>
            <person name="Spannagl M."/>
            <person name="Tang H."/>
            <person name="Wang X."/>
            <person name="Wicker T."/>
            <person name="Bharti A.K."/>
            <person name="Chapman J."/>
            <person name="Feltus F.A."/>
            <person name="Gowik U."/>
            <person name="Grigoriev I.V."/>
            <person name="Lyons E."/>
            <person name="Maher C.A."/>
            <person name="Martis M."/>
            <person name="Narechania A."/>
            <person name="Otillar R.P."/>
            <person name="Penning B.W."/>
            <person name="Salamov A.A."/>
            <person name="Wang Y."/>
            <person name="Zhang L."/>
            <person name="Carpita N.C."/>
            <person name="Freeling M."/>
            <person name="Gingle A.R."/>
            <person name="Hash C.T."/>
            <person name="Keller B."/>
            <person name="Klein P."/>
            <person name="Kresovich S."/>
            <person name="McCann M.C."/>
            <person name="Ming R."/>
            <person name="Peterson D.G."/>
            <person name="Mehboob-ur-Rahman"/>
            <person name="Ware D."/>
            <person name="Westhoff P."/>
            <person name="Mayer K.F."/>
            <person name="Messing J."/>
            <person name="Rokhsar D.S."/>
        </authorList>
    </citation>
    <scope>NUCLEOTIDE SEQUENCE [LARGE SCALE GENOMIC DNA]</scope>
    <source>
        <strain evidence="9">cv. BTx623</strain>
    </source>
</reference>
<dbReference type="GO" id="GO:0006355">
    <property type="term" value="P:regulation of DNA-templated transcription"/>
    <property type="evidence" value="ECO:0000318"/>
    <property type="project" value="GO_Central"/>
</dbReference>
<dbReference type="PANTHER" id="PTHR31301">
    <property type="entry name" value="LOB DOMAIN-CONTAINING PROTEIN 4-RELATED"/>
    <property type="match status" value="1"/>
</dbReference>
<evidence type="ECO:0000313" key="8">
    <source>
        <dbReference type="EMBL" id="KXG33859.1"/>
    </source>
</evidence>
<dbReference type="InParanoid" id="A0A1B6Q7G2"/>
<evidence type="ECO:0000256" key="5">
    <source>
        <dbReference type="SAM" id="Coils"/>
    </source>
</evidence>
<sequence>MVLHKAPVSKGLFFFLCPPRLRALSLRASQLGDDYAKCPGLLQARSLLLYTSFPGLLRSSDSSSPATSTASRRMASSVPAPSGSVITVASSSSSAAAAAVCGTGSPCAACKFLRRKCQPDCVFAPYFPPDNPQKFVHVHRVFGASNVTKLLNELHPFQREDAVNSLAYEADMRLRDPVYGCVGVISILQHNLRQLQQDLARAKYELSKYQAAAAASASTAAPNGPQAMAEFIGNAMPNGAHNFINIGHSAALGSLGGSATVFGQEQFANAQMLSRSYDGEPIARLGINGGYEFGYSTAMGGSGAVSGLGTLGISPFLKSGTAGGDEKPSGGQ</sequence>
<proteinExistence type="inferred from homology"/>
<reference evidence="9" key="2">
    <citation type="journal article" date="2018" name="Plant J.">
        <title>The Sorghum bicolor reference genome: improved assembly, gene annotations, a transcriptome atlas, and signatures of genome organization.</title>
        <authorList>
            <person name="McCormick R.F."/>
            <person name="Truong S.K."/>
            <person name="Sreedasyam A."/>
            <person name="Jenkins J."/>
            <person name="Shu S."/>
            <person name="Sims D."/>
            <person name="Kennedy M."/>
            <person name="Amirebrahimi M."/>
            <person name="Weers B.D."/>
            <person name="McKinley B."/>
            <person name="Mattison A."/>
            <person name="Morishige D.T."/>
            <person name="Grimwood J."/>
            <person name="Schmutz J."/>
            <person name="Mullet J.E."/>
        </authorList>
    </citation>
    <scope>NUCLEOTIDE SEQUENCE [LARGE SCALE GENOMIC DNA]</scope>
    <source>
        <strain evidence="9">cv. BTx623</strain>
    </source>
</reference>
<evidence type="ECO:0000256" key="3">
    <source>
        <dbReference type="ARBA" id="ARBA00022473"/>
    </source>
</evidence>
<keyword evidence="9" id="KW-1185">Reference proteome</keyword>
<feature type="coiled-coil region" evidence="5">
    <location>
        <begin position="185"/>
        <end position="212"/>
    </location>
</feature>
<keyword evidence="5" id="KW-0175">Coiled coil</keyword>
<keyword evidence="4" id="KW-0539">Nucleus</keyword>
<dbReference type="EMBL" id="CM000762">
    <property type="protein sequence ID" value="KXG33859.1"/>
    <property type="molecule type" value="Genomic_DNA"/>
</dbReference>
<evidence type="ECO:0000256" key="4">
    <source>
        <dbReference type="ARBA" id="ARBA00023242"/>
    </source>
</evidence>
<evidence type="ECO:0000313" key="9">
    <source>
        <dbReference type="Proteomes" id="UP000000768"/>
    </source>
</evidence>
<dbReference type="Gramene" id="KXG33859">
    <property type="protein sequence ID" value="KXG33859"/>
    <property type="gene ID" value="SORBI_3003G383700"/>
</dbReference>
<evidence type="ECO:0000259" key="7">
    <source>
        <dbReference type="PROSITE" id="PS50891"/>
    </source>
</evidence>
<protein>
    <recommendedName>
        <fullName evidence="7">LOB domain-containing protein</fullName>
    </recommendedName>
</protein>
<name>A0A1B6Q7G2_SORBI</name>
<dbReference type="InterPro" id="IPR004883">
    <property type="entry name" value="LOB"/>
</dbReference>
<dbReference type="PROSITE" id="PS50891">
    <property type="entry name" value="LOB"/>
    <property type="match status" value="1"/>
</dbReference>
<comment type="similarity">
    <text evidence="2">Belongs to the LOB domain-containing protein family.</text>
</comment>
<accession>A0A1B6Q7G2</accession>
<dbReference type="ExpressionAtlas" id="A0A1B6Q7G2">
    <property type="expression patterns" value="baseline and differential"/>
</dbReference>
<keyword evidence="3" id="KW-0217">Developmental protein</keyword>
<comment type="subcellular location">
    <subcellularLocation>
        <location evidence="1">Nucleus</location>
    </subcellularLocation>
</comment>
<dbReference type="Proteomes" id="UP000000768">
    <property type="component" value="Chromosome 3"/>
</dbReference>
<feature type="compositionally biased region" description="Low complexity" evidence="6">
    <location>
        <begin position="58"/>
        <end position="77"/>
    </location>
</feature>
<evidence type="ECO:0000256" key="1">
    <source>
        <dbReference type="ARBA" id="ARBA00004123"/>
    </source>
</evidence>
<dbReference type="GO" id="GO:0005634">
    <property type="term" value="C:nucleus"/>
    <property type="evidence" value="ECO:0000318"/>
    <property type="project" value="GO_Central"/>
</dbReference>
<gene>
    <name evidence="8" type="ORF">SORBI_3003G383700</name>
</gene>
<organism evidence="8 9">
    <name type="scientific">Sorghum bicolor</name>
    <name type="common">Sorghum</name>
    <name type="synonym">Sorghum vulgare</name>
    <dbReference type="NCBI Taxonomy" id="4558"/>
    <lineage>
        <taxon>Eukaryota</taxon>
        <taxon>Viridiplantae</taxon>
        <taxon>Streptophyta</taxon>
        <taxon>Embryophyta</taxon>
        <taxon>Tracheophyta</taxon>
        <taxon>Spermatophyta</taxon>
        <taxon>Magnoliopsida</taxon>
        <taxon>Liliopsida</taxon>
        <taxon>Poales</taxon>
        <taxon>Poaceae</taxon>
        <taxon>PACMAD clade</taxon>
        <taxon>Panicoideae</taxon>
        <taxon>Andropogonodae</taxon>
        <taxon>Andropogoneae</taxon>
        <taxon>Sorghinae</taxon>
        <taxon>Sorghum</taxon>
    </lineage>
</organism>
<feature type="region of interest" description="Disordered" evidence="6">
    <location>
        <begin position="58"/>
        <end position="81"/>
    </location>
</feature>
<evidence type="ECO:0000256" key="6">
    <source>
        <dbReference type="SAM" id="MobiDB-lite"/>
    </source>
</evidence>
<dbReference type="FunCoup" id="A0A1B6Q7G2">
    <property type="interactions" value="1"/>
</dbReference>
<dbReference type="STRING" id="4558.A0A1B6Q7G2"/>
<dbReference type="AlphaFoldDB" id="A0A1B6Q7G2"/>
<dbReference type="Pfam" id="PF03195">
    <property type="entry name" value="LOB"/>
    <property type="match status" value="1"/>
</dbReference>
<dbReference type="PANTHER" id="PTHR31301:SF83">
    <property type="entry name" value="PROTEIN ASYMMETRIC LEAVES 2"/>
    <property type="match status" value="1"/>
</dbReference>
<evidence type="ECO:0000256" key="2">
    <source>
        <dbReference type="ARBA" id="ARBA00005474"/>
    </source>
</evidence>
<feature type="domain" description="LOB" evidence="7">
    <location>
        <begin position="105"/>
        <end position="206"/>
    </location>
</feature>